<organism evidence="2 3">
    <name type="scientific">Rubritalea squalenifaciens DSM 18772</name>
    <dbReference type="NCBI Taxonomy" id="1123071"/>
    <lineage>
        <taxon>Bacteria</taxon>
        <taxon>Pseudomonadati</taxon>
        <taxon>Verrucomicrobiota</taxon>
        <taxon>Verrucomicrobiia</taxon>
        <taxon>Verrucomicrobiales</taxon>
        <taxon>Rubritaleaceae</taxon>
        <taxon>Rubritalea</taxon>
    </lineage>
</organism>
<dbReference type="AlphaFoldDB" id="A0A1M6NUM4"/>
<name>A0A1M6NUM4_9BACT</name>
<accession>A0A1M6NUM4</accession>
<feature type="domain" description="Ice-binding protein C-terminal" evidence="1">
    <location>
        <begin position="229"/>
        <end position="251"/>
    </location>
</feature>
<proteinExistence type="predicted"/>
<dbReference type="InParanoid" id="A0A1M6NUM4"/>
<gene>
    <name evidence="2" type="ORF">SAMN02745181_2976</name>
</gene>
<protein>
    <submittedName>
        <fullName evidence="2">PEP-CTERM protein-sorting domain-containing protein</fullName>
    </submittedName>
</protein>
<evidence type="ECO:0000313" key="2">
    <source>
        <dbReference type="EMBL" id="SHJ99459.1"/>
    </source>
</evidence>
<dbReference type="EMBL" id="FQYR01000005">
    <property type="protein sequence ID" value="SHJ99459.1"/>
    <property type="molecule type" value="Genomic_DNA"/>
</dbReference>
<keyword evidence="3" id="KW-1185">Reference proteome</keyword>
<dbReference type="Pfam" id="PF07589">
    <property type="entry name" value="PEP-CTERM"/>
    <property type="match status" value="1"/>
</dbReference>
<dbReference type="Proteomes" id="UP000184510">
    <property type="component" value="Unassembled WGS sequence"/>
</dbReference>
<reference evidence="2 3" key="1">
    <citation type="submission" date="2016-11" db="EMBL/GenBank/DDBJ databases">
        <authorList>
            <person name="Jaros S."/>
            <person name="Januszkiewicz K."/>
            <person name="Wedrychowicz H."/>
        </authorList>
    </citation>
    <scope>NUCLEOTIDE SEQUENCE [LARGE SCALE GENOMIC DNA]</scope>
    <source>
        <strain evidence="2 3">DSM 18772</strain>
    </source>
</reference>
<dbReference type="NCBIfam" id="TIGR02595">
    <property type="entry name" value="PEP_CTERM"/>
    <property type="match status" value="1"/>
</dbReference>
<sequence>MLSATSFVGIASAANVIVNSDFDNDSGSALGTNGGTVDISGWGSMHLYKHSYNGTQGPKLSEVGDQNYGINDDIVLGDDALTDTFKGLGNASQTVNLTTALDGATLTALANGTVEFAFSSWMAGWSGDNNTVATRLRFFDTTDGTGTALATYTLDRGVTTNQVTTADFLVNGSTGTAESDPDYWALYEIQAIVPTTAQSVIVDFVAGTGHAGGGSNDWYVDQVVVDIAAVPEPSSTALLGLGAVGFLLRRRR</sequence>
<evidence type="ECO:0000313" key="3">
    <source>
        <dbReference type="Proteomes" id="UP000184510"/>
    </source>
</evidence>
<dbReference type="InterPro" id="IPR013424">
    <property type="entry name" value="Ice-binding_C"/>
</dbReference>
<evidence type="ECO:0000259" key="1">
    <source>
        <dbReference type="Pfam" id="PF07589"/>
    </source>
</evidence>